<keyword evidence="4" id="KW-1185">Reference proteome</keyword>
<feature type="transmembrane region" description="Helical" evidence="1">
    <location>
        <begin position="185"/>
        <end position="209"/>
    </location>
</feature>
<sequence length="260" mass="28627">MDTFVLLFMVISCWCSTSARICRDNEKVVRQGSGKRALCEPCDCNKSGYGFDTKYVRQPGKKGYLECYPCVPCPEGTYRSELEGPTCLRCMLNCSLLNRREKQQCGQNTWGECGDCYSGFTAQTNSQYAYCSEDIKSKMSDDLDMFTAITQRVLDHPISTTFGIDTDGTKHVATDTVGKDIPKNFPYNIIAICVAAATVTFVCMIVCIVRCDRTGSLRQDSHDRGSSRTNASSTALLGKTTSTIASQGNVLEHISPPEPV</sequence>
<keyword evidence="1" id="KW-0812">Transmembrane</keyword>
<name>A0ABY7DPW0_MYAAR</name>
<proteinExistence type="predicted"/>
<dbReference type="Proteomes" id="UP001164746">
    <property type="component" value="Chromosome 3"/>
</dbReference>
<organism evidence="3 4">
    <name type="scientific">Mya arenaria</name>
    <name type="common">Soft-shell clam</name>
    <dbReference type="NCBI Taxonomy" id="6604"/>
    <lineage>
        <taxon>Eukaryota</taxon>
        <taxon>Metazoa</taxon>
        <taxon>Spiralia</taxon>
        <taxon>Lophotrochozoa</taxon>
        <taxon>Mollusca</taxon>
        <taxon>Bivalvia</taxon>
        <taxon>Autobranchia</taxon>
        <taxon>Heteroconchia</taxon>
        <taxon>Euheterodonta</taxon>
        <taxon>Imparidentia</taxon>
        <taxon>Neoheterodontei</taxon>
        <taxon>Myida</taxon>
        <taxon>Myoidea</taxon>
        <taxon>Myidae</taxon>
        <taxon>Mya</taxon>
    </lineage>
</organism>
<feature type="signal peptide" evidence="2">
    <location>
        <begin position="1"/>
        <end position="19"/>
    </location>
</feature>
<evidence type="ECO:0008006" key="5">
    <source>
        <dbReference type="Google" id="ProtNLM"/>
    </source>
</evidence>
<evidence type="ECO:0000313" key="4">
    <source>
        <dbReference type="Proteomes" id="UP001164746"/>
    </source>
</evidence>
<accession>A0ABY7DPW0</accession>
<evidence type="ECO:0000313" key="3">
    <source>
        <dbReference type="EMBL" id="WAQ99153.1"/>
    </source>
</evidence>
<keyword evidence="1" id="KW-1133">Transmembrane helix</keyword>
<gene>
    <name evidence="3" type="ORF">MAR_023526</name>
</gene>
<feature type="chain" id="PRO_5045701174" description="TNFR-Cys domain-containing protein" evidence="2">
    <location>
        <begin position="20"/>
        <end position="260"/>
    </location>
</feature>
<evidence type="ECO:0000256" key="2">
    <source>
        <dbReference type="SAM" id="SignalP"/>
    </source>
</evidence>
<dbReference type="EMBL" id="CP111014">
    <property type="protein sequence ID" value="WAQ99153.1"/>
    <property type="molecule type" value="Genomic_DNA"/>
</dbReference>
<keyword evidence="1" id="KW-0472">Membrane</keyword>
<evidence type="ECO:0000256" key="1">
    <source>
        <dbReference type="SAM" id="Phobius"/>
    </source>
</evidence>
<keyword evidence="2" id="KW-0732">Signal</keyword>
<protein>
    <recommendedName>
        <fullName evidence="5">TNFR-Cys domain-containing protein</fullName>
    </recommendedName>
</protein>
<reference evidence="3" key="1">
    <citation type="submission" date="2022-11" db="EMBL/GenBank/DDBJ databases">
        <title>Centuries of genome instability and evolution in soft-shell clam transmissible cancer (bioRxiv).</title>
        <authorList>
            <person name="Hart S.F.M."/>
            <person name="Yonemitsu M.A."/>
            <person name="Giersch R.M."/>
            <person name="Beal B.F."/>
            <person name="Arriagada G."/>
            <person name="Davis B.W."/>
            <person name="Ostrander E.A."/>
            <person name="Goff S.P."/>
            <person name="Metzger M.J."/>
        </authorList>
    </citation>
    <scope>NUCLEOTIDE SEQUENCE</scope>
    <source>
        <strain evidence="3">MELC-2E11</strain>
        <tissue evidence="3">Siphon/mantle</tissue>
    </source>
</reference>